<dbReference type="GO" id="GO:0016788">
    <property type="term" value="F:hydrolase activity, acting on ester bonds"/>
    <property type="evidence" value="ECO:0007669"/>
    <property type="project" value="InterPro"/>
</dbReference>
<evidence type="ECO:0000313" key="6">
    <source>
        <dbReference type="EMBL" id="SMF55276.1"/>
    </source>
</evidence>
<evidence type="ECO:0000313" key="7">
    <source>
        <dbReference type="Proteomes" id="UP000192907"/>
    </source>
</evidence>
<dbReference type="STRING" id="1513793.SAMN06296036_11795"/>
<keyword evidence="4" id="KW-0862">Zinc</keyword>
<sequence>MSQRLEQEIQKFTSRLEQSSSEAFTVSKLCDYGYQLTPKKPKLTPPDGKSTALTLMAVTHGDEVAGIAILNKIVDLLLSDVIVLPYAINLALANPWGSRKNRRFVERDLNRSFGRSAMDTLEDKRAKDLEPLLKSTAYLVDFHQTIEPSHRPFFIFPYDERGFQFARHLAPDIPVVTHWGGGFSKDGACSDEFVNRHGGVGLTIELGQKGFNVFSEGVGVQVGLKAIDVVQSYLRQESLEANEEEAEIYTWAEVIPYPEGEAALDEGWYNFQWVDEGQRLGFVNGDDLKASQSGPILFPKYIRESSGGVRPKEICRIMKRVTAEQLGKD</sequence>
<dbReference type="Proteomes" id="UP000192907">
    <property type="component" value="Unassembled WGS sequence"/>
</dbReference>
<dbReference type="SUPFAM" id="SSF53187">
    <property type="entry name" value="Zn-dependent exopeptidases"/>
    <property type="match status" value="1"/>
</dbReference>
<gene>
    <name evidence="6" type="ORF">SAMN06296036_11795</name>
</gene>
<keyword evidence="2" id="KW-0479">Metal-binding</keyword>
<keyword evidence="3" id="KW-0378">Hydrolase</keyword>
<accession>A0A1Y6CC00</accession>
<evidence type="ECO:0000256" key="4">
    <source>
        <dbReference type="ARBA" id="ARBA00022833"/>
    </source>
</evidence>
<protein>
    <submittedName>
        <fullName evidence="6">Succinylglutamate desuccinylase</fullName>
    </submittedName>
</protein>
<name>A0A1Y6CC00_9BACT</name>
<evidence type="ECO:0000256" key="2">
    <source>
        <dbReference type="ARBA" id="ARBA00022723"/>
    </source>
</evidence>
<feature type="domain" description="Succinylglutamate desuccinylase/Aspartoacylase catalytic" evidence="5">
    <location>
        <begin position="52"/>
        <end position="209"/>
    </location>
</feature>
<comment type="cofactor">
    <cofactor evidence="1">
        <name>Zn(2+)</name>
        <dbReference type="ChEBI" id="CHEBI:29105"/>
    </cofactor>
</comment>
<proteinExistence type="predicted"/>
<dbReference type="Pfam" id="PF24827">
    <property type="entry name" value="AstE_AspA_cat"/>
    <property type="match status" value="1"/>
</dbReference>
<dbReference type="OrthoDB" id="9782876at2"/>
<evidence type="ECO:0000256" key="3">
    <source>
        <dbReference type="ARBA" id="ARBA00022801"/>
    </source>
</evidence>
<dbReference type="GO" id="GO:0005829">
    <property type="term" value="C:cytosol"/>
    <property type="evidence" value="ECO:0007669"/>
    <property type="project" value="TreeGrafter"/>
</dbReference>
<dbReference type="PANTHER" id="PTHR15162">
    <property type="entry name" value="ASPARTOACYLASE"/>
    <property type="match status" value="1"/>
</dbReference>
<dbReference type="Gene3D" id="3.40.630.10">
    <property type="entry name" value="Zn peptidases"/>
    <property type="match status" value="1"/>
</dbReference>
<organism evidence="6 7">
    <name type="scientific">Pseudobacteriovorax antillogorgiicola</name>
    <dbReference type="NCBI Taxonomy" id="1513793"/>
    <lineage>
        <taxon>Bacteria</taxon>
        <taxon>Pseudomonadati</taxon>
        <taxon>Bdellovibrionota</taxon>
        <taxon>Oligoflexia</taxon>
        <taxon>Oligoflexales</taxon>
        <taxon>Pseudobacteriovoracaceae</taxon>
        <taxon>Pseudobacteriovorax</taxon>
    </lineage>
</organism>
<evidence type="ECO:0000256" key="1">
    <source>
        <dbReference type="ARBA" id="ARBA00001947"/>
    </source>
</evidence>
<reference evidence="7" key="1">
    <citation type="submission" date="2017-04" db="EMBL/GenBank/DDBJ databases">
        <authorList>
            <person name="Varghese N."/>
            <person name="Submissions S."/>
        </authorList>
    </citation>
    <scope>NUCLEOTIDE SEQUENCE [LARGE SCALE GENOMIC DNA]</scope>
    <source>
        <strain evidence="7">RKEM611</strain>
    </source>
</reference>
<dbReference type="PANTHER" id="PTHR15162:SF7">
    <property type="entry name" value="SUCCINYLGLUTAMATE DESUCCINYLASE"/>
    <property type="match status" value="1"/>
</dbReference>
<dbReference type="InterPro" id="IPR050178">
    <property type="entry name" value="AspA/AstE_fam"/>
</dbReference>
<dbReference type="InterPro" id="IPR055438">
    <property type="entry name" value="AstE_AspA_cat"/>
</dbReference>
<dbReference type="RefSeq" id="WP_132322038.1">
    <property type="nucleotide sequence ID" value="NZ_FWZT01000017.1"/>
</dbReference>
<dbReference type="EMBL" id="FWZT01000017">
    <property type="protein sequence ID" value="SMF55276.1"/>
    <property type="molecule type" value="Genomic_DNA"/>
</dbReference>
<keyword evidence="7" id="KW-1185">Reference proteome</keyword>
<evidence type="ECO:0000259" key="5">
    <source>
        <dbReference type="Pfam" id="PF24827"/>
    </source>
</evidence>
<dbReference type="AlphaFoldDB" id="A0A1Y6CC00"/>
<dbReference type="GO" id="GO:0046872">
    <property type="term" value="F:metal ion binding"/>
    <property type="evidence" value="ECO:0007669"/>
    <property type="project" value="UniProtKB-KW"/>
</dbReference>